<reference evidence="1" key="1">
    <citation type="journal article" date="2020" name="Stud. Mycol.">
        <title>101 Dothideomycetes genomes: a test case for predicting lifestyles and emergence of pathogens.</title>
        <authorList>
            <person name="Haridas S."/>
            <person name="Albert R."/>
            <person name="Binder M."/>
            <person name="Bloem J."/>
            <person name="Labutti K."/>
            <person name="Salamov A."/>
            <person name="Andreopoulos B."/>
            <person name="Baker S."/>
            <person name="Barry K."/>
            <person name="Bills G."/>
            <person name="Bluhm B."/>
            <person name="Cannon C."/>
            <person name="Castanera R."/>
            <person name="Culley D."/>
            <person name="Daum C."/>
            <person name="Ezra D."/>
            <person name="Gonzalez J."/>
            <person name="Henrissat B."/>
            <person name="Kuo A."/>
            <person name="Liang C."/>
            <person name="Lipzen A."/>
            <person name="Lutzoni F."/>
            <person name="Magnuson J."/>
            <person name="Mondo S."/>
            <person name="Nolan M."/>
            <person name="Ohm R."/>
            <person name="Pangilinan J."/>
            <person name="Park H.-J."/>
            <person name="Ramirez L."/>
            <person name="Alfaro M."/>
            <person name="Sun H."/>
            <person name="Tritt A."/>
            <person name="Yoshinaga Y."/>
            <person name="Zwiers L.-H."/>
            <person name="Turgeon B."/>
            <person name="Goodwin S."/>
            <person name="Spatafora J."/>
            <person name="Crous P."/>
            <person name="Grigoriev I."/>
        </authorList>
    </citation>
    <scope>NUCLEOTIDE SEQUENCE</scope>
    <source>
        <strain evidence="1">CBS 183.55</strain>
    </source>
</reference>
<dbReference type="AlphaFoldDB" id="A0A6A5RHV9"/>
<evidence type="ECO:0000313" key="2">
    <source>
        <dbReference type="Proteomes" id="UP000800082"/>
    </source>
</evidence>
<sequence>MPPTARLPTAEFRSLLLAPIRVRLRTLHSFTHPQCARIALHRAAPAATCLVQRRSLHLYKTARAKTALGMHKVLDFDLYKPKPPSESPHRVNLVKWQKGREPEVLKKNLSLQELYEHVSPGNFLFQVDQIPRKLEGKFEAIRDQNIAAEFNNYAIGTARSEAEVSTKNAQTDGKQLGALKNIIMLLSNPVSYKPLVLDRAYQFIELGSPVEFRIRLFGSAVAVKNRGRTLDPEMVPWLQDHFPHMRPDFILKAMPEGSVYLIEPVTDGRIIQFVVCKGAKEMPKLNLTTRLFRVQGAVEKSL</sequence>
<protein>
    <submittedName>
        <fullName evidence="1">Uncharacterized protein</fullName>
    </submittedName>
</protein>
<dbReference type="OrthoDB" id="3792666at2759"/>
<accession>A0A6A5RHV9</accession>
<proteinExistence type="predicted"/>
<dbReference type="Proteomes" id="UP000800082">
    <property type="component" value="Unassembled WGS sequence"/>
</dbReference>
<name>A0A6A5RHV9_9PLEO</name>
<keyword evidence="2" id="KW-1185">Reference proteome</keyword>
<feature type="non-terminal residue" evidence="1">
    <location>
        <position position="302"/>
    </location>
</feature>
<dbReference type="GeneID" id="54346079"/>
<evidence type="ECO:0000313" key="1">
    <source>
        <dbReference type="EMBL" id="KAF1926678.1"/>
    </source>
</evidence>
<gene>
    <name evidence="1" type="ORF">M421DRAFT_23458</name>
</gene>
<dbReference type="RefSeq" id="XP_033446930.1">
    <property type="nucleotide sequence ID" value="XM_033588432.1"/>
</dbReference>
<organism evidence="1 2">
    <name type="scientific">Didymella exigua CBS 183.55</name>
    <dbReference type="NCBI Taxonomy" id="1150837"/>
    <lineage>
        <taxon>Eukaryota</taxon>
        <taxon>Fungi</taxon>
        <taxon>Dikarya</taxon>
        <taxon>Ascomycota</taxon>
        <taxon>Pezizomycotina</taxon>
        <taxon>Dothideomycetes</taxon>
        <taxon>Pleosporomycetidae</taxon>
        <taxon>Pleosporales</taxon>
        <taxon>Pleosporineae</taxon>
        <taxon>Didymellaceae</taxon>
        <taxon>Didymella</taxon>
    </lineage>
</organism>
<dbReference type="EMBL" id="ML978976">
    <property type="protein sequence ID" value="KAF1926678.1"/>
    <property type="molecule type" value="Genomic_DNA"/>
</dbReference>